<dbReference type="KEGG" id="parq:DSM112329_01227"/>
<organism evidence="6">
    <name type="scientific">Paraconexibacter sp. AEG42_29</name>
    <dbReference type="NCBI Taxonomy" id="2997339"/>
    <lineage>
        <taxon>Bacteria</taxon>
        <taxon>Bacillati</taxon>
        <taxon>Actinomycetota</taxon>
        <taxon>Thermoleophilia</taxon>
        <taxon>Solirubrobacterales</taxon>
        <taxon>Paraconexibacteraceae</taxon>
        <taxon>Paraconexibacter</taxon>
    </lineage>
</organism>
<dbReference type="InterPro" id="IPR018060">
    <property type="entry name" value="HTH_AraC"/>
</dbReference>
<dbReference type="PROSITE" id="PS01124">
    <property type="entry name" value="HTH_ARAC_FAMILY_2"/>
    <property type="match status" value="1"/>
</dbReference>
<dbReference type="PANTHER" id="PTHR43280">
    <property type="entry name" value="ARAC-FAMILY TRANSCRIPTIONAL REGULATOR"/>
    <property type="match status" value="1"/>
</dbReference>
<evidence type="ECO:0000256" key="3">
    <source>
        <dbReference type="ARBA" id="ARBA00023163"/>
    </source>
</evidence>
<keyword evidence="2" id="KW-0238">DNA-binding</keyword>
<evidence type="ECO:0000259" key="5">
    <source>
        <dbReference type="PROSITE" id="PS01124"/>
    </source>
</evidence>
<evidence type="ECO:0000256" key="2">
    <source>
        <dbReference type="ARBA" id="ARBA00023125"/>
    </source>
</evidence>
<gene>
    <name evidence="6" type="ORF">DSM112329_01227</name>
</gene>
<keyword evidence="1" id="KW-0805">Transcription regulation</keyword>
<dbReference type="RefSeq" id="WP_354700934.1">
    <property type="nucleotide sequence ID" value="NZ_CP114014.1"/>
</dbReference>
<dbReference type="Gene3D" id="2.60.120.10">
    <property type="entry name" value="Jelly Rolls"/>
    <property type="match status" value="1"/>
</dbReference>
<protein>
    <recommendedName>
        <fullName evidence="5">HTH araC/xylS-type domain-containing protein</fullName>
    </recommendedName>
</protein>
<dbReference type="PANTHER" id="PTHR43280:SF32">
    <property type="entry name" value="TRANSCRIPTIONAL REGULATORY PROTEIN"/>
    <property type="match status" value="1"/>
</dbReference>
<dbReference type="Pfam" id="PF12833">
    <property type="entry name" value="HTH_18"/>
    <property type="match status" value="1"/>
</dbReference>
<dbReference type="PRINTS" id="PR00032">
    <property type="entry name" value="HTHARAC"/>
</dbReference>
<feature type="domain" description="HTH araC/xylS-type" evidence="5">
    <location>
        <begin position="190"/>
        <end position="288"/>
    </location>
</feature>
<evidence type="ECO:0000256" key="4">
    <source>
        <dbReference type="SAM" id="MobiDB-lite"/>
    </source>
</evidence>
<dbReference type="SUPFAM" id="SSF46689">
    <property type="entry name" value="Homeodomain-like"/>
    <property type="match status" value="1"/>
</dbReference>
<name>A0AAU7ARS2_9ACTN</name>
<dbReference type="SMART" id="SM00342">
    <property type="entry name" value="HTH_ARAC"/>
    <property type="match status" value="1"/>
</dbReference>
<reference evidence="6" key="1">
    <citation type="submission" date="2022-12" db="EMBL/GenBank/DDBJ databases">
        <title>Paraconexibacter alkalitolerans sp. nov. and Baekduia alba sp. nov., isolated from soil and emended description of the genera Paraconexibacter (Chun et al., 2020) and Baekduia (An et al., 2020).</title>
        <authorList>
            <person name="Vieira S."/>
            <person name="Huber K.J."/>
            <person name="Geppert A."/>
            <person name="Wolf J."/>
            <person name="Neumann-Schaal M."/>
            <person name="Muesken M."/>
            <person name="Overmann J."/>
        </authorList>
    </citation>
    <scope>NUCLEOTIDE SEQUENCE</scope>
    <source>
        <strain evidence="6">AEG42_29</strain>
    </source>
</reference>
<proteinExistence type="predicted"/>
<feature type="compositionally biased region" description="Basic and acidic residues" evidence="4">
    <location>
        <begin position="286"/>
        <end position="297"/>
    </location>
</feature>
<keyword evidence="3" id="KW-0804">Transcription</keyword>
<dbReference type="EMBL" id="CP114014">
    <property type="protein sequence ID" value="XAY04394.1"/>
    <property type="molecule type" value="Genomic_DNA"/>
</dbReference>
<dbReference type="AlphaFoldDB" id="A0AAU7ARS2"/>
<dbReference type="Gene3D" id="1.10.10.60">
    <property type="entry name" value="Homeodomain-like"/>
    <property type="match status" value="1"/>
</dbReference>
<dbReference type="SUPFAM" id="SSF51215">
    <property type="entry name" value="Regulatory protein AraC"/>
    <property type="match status" value="1"/>
</dbReference>
<evidence type="ECO:0000313" key="6">
    <source>
        <dbReference type="EMBL" id="XAY04394.1"/>
    </source>
</evidence>
<dbReference type="GO" id="GO:0003700">
    <property type="term" value="F:DNA-binding transcription factor activity"/>
    <property type="evidence" value="ECO:0007669"/>
    <property type="project" value="InterPro"/>
</dbReference>
<dbReference type="InterPro" id="IPR037923">
    <property type="entry name" value="HTH-like"/>
</dbReference>
<dbReference type="InterPro" id="IPR020449">
    <property type="entry name" value="Tscrpt_reg_AraC-type_HTH"/>
</dbReference>
<dbReference type="InterPro" id="IPR014710">
    <property type="entry name" value="RmlC-like_jellyroll"/>
</dbReference>
<dbReference type="GO" id="GO:0043565">
    <property type="term" value="F:sequence-specific DNA binding"/>
    <property type="evidence" value="ECO:0007669"/>
    <property type="project" value="InterPro"/>
</dbReference>
<accession>A0AAU7ARS2</accession>
<dbReference type="InterPro" id="IPR009057">
    <property type="entry name" value="Homeodomain-like_sf"/>
</dbReference>
<sequence>MASATPDGREPALDTLDPGQPVQVVLMEGFRVGDRPVRAPHRHDYHELLWLRSGCGQHLVDGEPASVPAGAVTVIGRGRVHQFLRADGLDGAILRFRDELVGGGAQRIAASWLLAGTTGRTIPVPAGEHGRLDAILLALQAEVRRPQDTYSADLQGNLIATVLLWLERWFDGSRGERHGEPADADLALHRRFVALLESDFARHHDAVHYADALAVPRATLTRVLGTQTGRSTKDLILDRVMLEAARLLRFTDLAVGEVAFRVGFPDQLYFSRAFKRHFGVPPVRYRDAARGRGRGREPVVPPGTPRTPDRGQP</sequence>
<feature type="region of interest" description="Disordered" evidence="4">
    <location>
        <begin position="286"/>
        <end position="313"/>
    </location>
</feature>
<evidence type="ECO:0000256" key="1">
    <source>
        <dbReference type="ARBA" id="ARBA00023015"/>
    </source>
</evidence>